<dbReference type="RefSeq" id="WP_147412300.1">
    <property type="nucleotide sequence ID" value="NZ_JAEHTJ010000007.1"/>
</dbReference>
<feature type="transmembrane region" description="Helical" evidence="1">
    <location>
        <begin position="38"/>
        <end position="60"/>
    </location>
</feature>
<protein>
    <submittedName>
        <fullName evidence="2">Uncharacterized protein</fullName>
    </submittedName>
</protein>
<comment type="caution">
    <text evidence="2">The sequence shown here is derived from an EMBL/GenBank/DDBJ whole genome shotgun (WGS) entry which is preliminary data.</text>
</comment>
<keyword evidence="1" id="KW-0812">Transmembrane</keyword>
<organism evidence="2 3">
    <name type="scientific">Pseudomonas lactis</name>
    <dbReference type="NCBI Taxonomy" id="1615674"/>
    <lineage>
        <taxon>Bacteria</taxon>
        <taxon>Pseudomonadati</taxon>
        <taxon>Pseudomonadota</taxon>
        <taxon>Gammaproteobacteria</taxon>
        <taxon>Pseudomonadales</taxon>
        <taxon>Pseudomonadaceae</taxon>
        <taxon>Pseudomonas</taxon>
    </lineage>
</organism>
<dbReference type="EMBL" id="WKDU01000008">
    <property type="protein sequence ID" value="MCF5152837.1"/>
    <property type="molecule type" value="Genomic_DNA"/>
</dbReference>
<feature type="transmembrane region" description="Helical" evidence="1">
    <location>
        <begin position="7"/>
        <end position="26"/>
    </location>
</feature>
<keyword evidence="1" id="KW-1133">Transmembrane helix</keyword>
<dbReference type="Proteomes" id="UP000814074">
    <property type="component" value="Unassembled WGS sequence"/>
</dbReference>
<evidence type="ECO:0000256" key="1">
    <source>
        <dbReference type="SAM" id="Phobius"/>
    </source>
</evidence>
<evidence type="ECO:0000313" key="3">
    <source>
        <dbReference type="Proteomes" id="UP000814074"/>
    </source>
</evidence>
<keyword evidence="1" id="KW-0472">Membrane</keyword>
<reference evidence="2 3" key="1">
    <citation type="submission" date="2019-11" db="EMBL/GenBank/DDBJ databases">
        <title>Epiphytic Pseudomonas syringae from cherry orchards.</title>
        <authorList>
            <person name="Hulin M.T."/>
        </authorList>
    </citation>
    <scope>NUCLEOTIDE SEQUENCE [LARGE SCALE GENOMIC DNA]</scope>
    <source>
        <strain evidence="2 3">PA-6-3B</strain>
    </source>
</reference>
<name>A0ABS9FKX4_9PSED</name>
<sequence>MAKKLEFWGILCTVVYLLVIAATVAFKFDSFVKLELNALGDFLAGAFGPIAFLWLVLGFLQQGRELKLSTDALQLQAQELKNSVEQQSIMASAAIKQIEAAQRAFTIQQAEAERAISADFGATIGYKTGGRRPNTAINKFYLENSGNSADQVIVTFDPPFDQLSKVEIGMIKSGGKWESELIFDTSRAGSIGELLIEYEGVDGKSRCEYFTYLISEEHWVIFKKRRAA</sequence>
<evidence type="ECO:0000313" key="2">
    <source>
        <dbReference type="EMBL" id="MCF5152837.1"/>
    </source>
</evidence>
<accession>A0ABS9FKX4</accession>
<proteinExistence type="predicted"/>
<gene>
    <name evidence="2" type="ORF">GIW47_09415</name>
</gene>
<keyword evidence="3" id="KW-1185">Reference proteome</keyword>